<keyword evidence="1" id="KW-0732">Signal</keyword>
<dbReference type="STRING" id="695850.A0A067BI55"/>
<dbReference type="KEGG" id="spar:SPRG_16517"/>
<evidence type="ECO:0000313" key="3">
    <source>
        <dbReference type="Proteomes" id="UP000030745"/>
    </source>
</evidence>
<dbReference type="OrthoDB" id="539213at2759"/>
<name>A0A067BI55_SAPPC</name>
<dbReference type="PANTHER" id="PTHR46586:SF3">
    <property type="entry name" value="ANKYRIN REPEAT-CONTAINING PROTEIN"/>
    <property type="match status" value="1"/>
</dbReference>
<dbReference type="VEuPathDB" id="FungiDB:SPRG_16517"/>
<dbReference type="AlphaFoldDB" id="A0A067BI55"/>
<dbReference type="RefSeq" id="XP_012211213.1">
    <property type="nucleotide sequence ID" value="XM_012355823.1"/>
</dbReference>
<protein>
    <submittedName>
        <fullName evidence="2">Uncharacterized protein</fullName>
    </submittedName>
</protein>
<dbReference type="SUPFAM" id="SSF48403">
    <property type="entry name" value="Ankyrin repeat"/>
    <property type="match status" value="1"/>
</dbReference>
<dbReference type="EMBL" id="KK583502">
    <property type="protein sequence ID" value="KDO18079.1"/>
    <property type="molecule type" value="Genomic_DNA"/>
</dbReference>
<dbReference type="GeneID" id="24138135"/>
<evidence type="ECO:0000256" key="1">
    <source>
        <dbReference type="SAM" id="SignalP"/>
    </source>
</evidence>
<dbReference type="InterPro" id="IPR002110">
    <property type="entry name" value="Ankyrin_rpt"/>
</dbReference>
<evidence type="ECO:0000313" key="2">
    <source>
        <dbReference type="EMBL" id="KDO18079.1"/>
    </source>
</evidence>
<organism evidence="2 3">
    <name type="scientific">Saprolegnia parasitica (strain CBS 223.65)</name>
    <dbReference type="NCBI Taxonomy" id="695850"/>
    <lineage>
        <taxon>Eukaryota</taxon>
        <taxon>Sar</taxon>
        <taxon>Stramenopiles</taxon>
        <taxon>Oomycota</taxon>
        <taxon>Saprolegniomycetes</taxon>
        <taxon>Saprolegniales</taxon>
        <taxon>Saprolegniaceae</taxon>
        <taxon>Saprolegnia</taxon>
    </lineage>
</organism>
<feature type="chain" id="PRO_5001633403" evidence="1">
    <location>
        <begin position="29"/>
        <end position="632"/>
    </location>
</feature>
<proteinExistence type="predicted"/>
<reference evidence="2 3" key="1">
    <citation type="journal article" date="2013" name="PLoS Genet.">
        <title>Distinctive expansion of potential virulence genes in the genome of the oomycete fish pathogen Saprolegnia parasitica.</title>
        <authorList>
            <person name="Jiang R.H."/>
            <person name="de Bruijn I."/>
            <person name="Haas B.J."/>
            <person name="Belmonte R."/>
            <person name="Lobach L."/>
            <person name="Christie J."/>
            <person name="van den Ackerveken G."/>
            <person name="Bottin A."/>
            <person name="Bulone V."/>
            <person name="Diaz-Moreno S.M."/>
            <person name="Dumas B."/>
            <person name="Fan L."/>
            <person name="Gaulin E."/>
            <person name="Govers F."/>
            <person name="Grenville-Briggs L.J."/>
            <person name="Horner N.R."/>
            <person name="Levin J.Z."/>
            <person name="Mammella M."/>
            <person name="Meijer H.J."/>
            <person name="Morris P."/>
            <person name="Nusbaum C."/>
            <person name="Oome S."/>
            <person name="Phillips A.J."/>
            <person name="van Rooyen D."/>
            <person name="Rzeszutek E."/>
            <person name="Saraiva M."/>
            <person name="Secombes C.J."/>
            <person name="Seidl M.F."/>
            <person name="Snel B."/>
            <person name="Stassen J.H."/>
            <person name="Sykes S."/>
            <person name="Tripathy S."/>
            <person name="van den Berg H."/>
            <person name="Vega-Arreguin J.C."/>
            <person name="Wawra S."/>
            <person name="Young S.K."/>
            <person name="Zeng Q."/>
            <person name="Dieguez-Uribeondo J."/>
            <person name="Russ C."/>
            <person name="Tyler B.M."/>
            <person name="van West P."/>
        </authorList>
    </citation>
    <scope>NUCLEOTIDE SEQUENCE [LARGE SCALE GENOMIC DNA]</scope>
    <source>
        <strain evidence="2 3">CBS 223.65</strain>
    </source>
</reference>
<dbReference type="Gene3D" id="1.25.40.20">
    <property type="entry name" value="Ankyrin repeat-containing domain"/>
    <property type="match status" value="3"/>
</dbReference>
<dbReference type="SMART" id="SM00248">
    <property type="entry name" value="ANK"/>
    <property type="match status" value="6"/>
</dbReference>
<dbReference type="Proteomes" id="UP000030745">
    <property type="component" value="Unassembled WGS sequence"/>
</dbReference>
<accession>A0A067BI55</accession>
<dbReference type="InterPro" id="IPR052050">
    <property type="entry name" value="SecEffector_AnkRepeat"/>
</dbReference>
<dbReference type="PANTHER" id="PTHR46586">
    <property type="entry name" value="ANKYRIN REPEAT-CONTAINING PROTEIN"/>
    <property type="match status" value="1"/>
</dbReference>
<sequence length="632" mass="69657">MASTFHSVLLALPELAAIVFEFQFGVYADVRPVFRACNDLVEFDAVHNVYDCDASFHSTFAPDRLAPMASGPDAIGLTQWKPTDCALHMRQRDDRLPLHLAIAHGCEHLAQRMLRCRPDLASDDAILLALHKNRLEIAELLLKQRRATSALDCFPWLHDHSVLDDVAGRGFLSLVQALHERGVKCSTDAMDKAAGNGHLDVVRFLHAHRSEGCTDKAMSQAATNGHLEVVEFLHAARTEGCTVDALDGAIRHGHLDVVRFLVEHRTEGASPDILDLAATFGHLDVVQYLHSRGSFGCTVNAVDKAVMGGHLGVIQFLLTNRREGCTRDVVVRCALEYGHLQVAEYLLSLGYPCPTSHPSMPRLLRLFIDNGGSLDGKWMQSACAENNLLLVRFLHEHSTACYSPQALEAAIQRSAWDVVHFLLANSTVSASNAVLLAAVRAGNLEVVLQILRRHPALRKNYKLLLEASRHHHTGTTRYLLAAGIGKPRDCLIKLAGRRQHVTASRLLLPYCMDATNHLGNMVFLLDLIALPGRRRARMLQLITPELTNQGRKTHETVPMAPSLAARTTTLQSAGEVVDWALALVIGHLWATDGTVTGERLTKWLGFVNDEELSAQISRLLSSKRKRSPSNSN</sequence>
<feature type="signal peptide" evidence="1">
    <location>
        <begin position="1"/>
        <end position="28"/>
    </location>
</feature>
<dbReference type="Pfam" id="PF13637">
    <property type="entry name" value="Ank_4"/>
    <property type="match status" value="2"/>
</dbReference>
<keyword evidence="3" id="KW-1185">Reference proteome</keyword>
<dbReference type="InterPro" id="IPR036770">
    <property type="entry name" value="Ankyrin_rpt-contain_sf"/>
</dbReference>
<gene>
    <name evidence="2" type="ORF">SPRG_16517</name>
</gene>